<dbReference type="Proteomes" id="UP000799428">
    <property type="component" value="Unassembled WGS sequence"/>
</dbReference>
<dbReference type="InterPro" id="IPR000719">
    <property type="entry name" value="Prot_kinase_dom"/>
</dbReference>
<dbReference type="InterPro" id="IPR011009">
    <property type="entry name" value="Kinase-like_dom_sf"/>
</dbReference>
<dbReference type="EMBL" id="MU005764">
    <property type="protein sequence ID" value="KAF2714454.1"/>
    <property type="molecule type" value="Genomic_DNA"/>
</dbReference>
<keyword evidence="3" id="KW-0808">Transferase</keyword>
<dbReference type="SUPFAM" id="SSF56112">
    <property type="entry name" value="Protein kinase-like (PK-like)"/>
    <property type="match status" value="1"/>
</dbReference>
<dbReference type="AlphaFoldDB" id="A0A6G1KNM8"/>
<evidence type="ECO:0000256" key="6">
    <source>
        <dbReference type="ARBA" id="ARBA00022840"/>
    </source>
</evidence>
<dbReference type="EC" id="2.7.11.11" evidence="1"/>
<evidence type="ECO:0000256" key="4">
    <source>
        <dbReference type="ARBA" id="ARBA00022741"/>
    </source>
</evidence>
<reference evidence="14" key="1">
    <citation type="journal article" date="2020" name="Stud. Mycol.">
        <title>101 Dothideomycetes genomes: a test case for predicting lifestyles and emergence of pathogens.</title>
        <authorList>
            <person name="Haridas S."/>
            <person name="Albert R."/>
            <person name="Binder M."/>
            <person name="Bloem J."/>
            <person name="Labutti K."/>
            <person name="Salamov A."/>
            <person name="Andreopoulos B."/>
            <person name="Baker S."/>
            <person name="Barry K."/>
            <person name="Bills G."/>
            <person name="Bluhm B."/>
            <person name="Cannon C."/>
            <person name="Castanera R."/>
            <person name="Culley D."/>
            <person name="Daum C."/>
            <person name="Ezra D."/>
            <person name="Gonzalez J."/>
            <person name="Henrissat B."/>
            <person name="Kuo A."/>
            <person name="Liang C."/>
            <person name="Lipzen A."/>
            <person name="Lutzoni F."/>
            <person name="Magnuson J."/>
            <person name="Mondo S."/>
            <person name="Nolan M."/>
            <person name="Ohm R."/>
            <person name="Pangilinan J."/>
            <person name="Park H.-J."/>
            <person name="Ramirez L."/>
            <person name="Alfaro M."/>
            <person name="Sun H."/>
            <person name="Tritt A."/>
            <person name="Yoshinaga Y."/>
            <person name="Zwiers L.-H."/>
            <person name="Turgeon B."/>
            <person name="Goodwin S."/>
            <person name="Spatafora J."/>
            <person name="Crous P."/>
            <person name="Grigoriev I."/>
        </authorList>
    </citation>
    <scope>NUCLEOTIDE SEQUENCE</scope>
    <source>
        <strain evidence="14">CBS 279.74</strain>
    </source>
</reference>
<evidence type="ECO:0000256" key="7">
    <source>
        <dbReference type="ARBA" id="ARBA00047292"/>
    </source>
</evidence>
<keyword evidence="6 9" id="KW-0067">ATP-binding</keyword>
<dbReference type="Gene3D" id="3.30.200.20">
    <property type="entry name" value="Phosphorylase Kinase, domain 1"/>
    <property type="match status" value="1"/>
</dbReference>
<feature type="domain" description="AGC-kinase C-terminal" evidence="13">
    <location>
        <begin position="345"/>
        <end position="402"/>
    </location>
</feature>
<comment type="catalytic activity">
    <reaction evidence="7">
        <text>L-threonyl-[protein] + ATP = O-phospho-L-threonyl-[protein] + ADP + H(+)</text>
        <dbReference type="Rhea" id="RHEA:46608"/>
        <dbReference type="Rhea" id="RHEA-COMP:11060"/>
        <dbReference type="Rhea" id="RHEA-COMP:11605"/>
        <dbReference type="ChEBI" id="CHEBI:15378"/>
        <dbReference type="ChEBI" id="CHEBI:30013"/>
        <dbReference type="ChEBI" id="CHEBI:30616"/>
        <dbReference type="ChEBI" id="CHEBI:61977"/>
        <dbReference type="ChEBI" id="CHEBI:456216"/>
        <dbReference type="EC" id="2.7.11.11"/>
    </reaction>
</comment>
<dbReference type="SMART" id="SM00133">
    <property type="entry name" value="S_TK_X"/>
    <property type="match status" value="1"/>
</dbReference>
<sequence>MAAVVHKLLHHGHGHGHHSSSDAPTSSHDRQNSDMERALENEKRGLAHWEDHKRPLSPGEVCANPEDKPVGYSSNVFTQDTFELVKTLGTGTFARVWLVRFKNPKLEERDQVFALKILRKVDVIRLKQVEHVRNERNVLASVAGHPFITTMIASFQDHDSLYMLLDYCPGGEVFSYLRRARRFNEPTSQFYAAEIVLILEYLHEREGVAYRDLKPENILIDAEGHLKLVDFGFAKKVENRETYTLCGTPEYLAPEVIRNTGHGTAVDWWAFGILVYEFLVGQPPFWDQNPMKIYEQIVEGRVRFPSAMSPDARDLISGLCTVDTSKRLGNIKGGAGAVKSHAWFRNIDWEALYNRKVNGPIVPHLRGPADTRNFDEYEPEPENREVYSQEMSEKWGEFFKDF</sequence>
<keyword evidence="4 9" id="KW-0547">Nucleotide-binding</keyword>
<dbReference type="InterPro" id="IPR000961">
    <property type="entry name" value="AGC-kinase_C"/>
</dbReference>
<dbReference type="FunFam" id="1.10.510.10:FF:000005">
    <property type="entry name" value="cAMP-dependent protein kinase catalytic subunit alpha"/>
    <property type="match status" value="1"/>
</dbReference>
<dbReference type="PANTHER" id="PTHR24353">
    <property type="entry name" value="CYCLIC NUCLEOTIDE-DEPENDENT PROTEIN KINASE"/>
    <property type="match status" value="1"/>
</dbReference>
<dbReference type="PROSITE" id="PS00107">
    <property type="entry name" value="PROTEIN_KINASE_ATP"/>
    <property type="match status" value="1"/>
</dbReference>
<evidence type="ECO:0000256" key="3">
    <source>
        <dbReference type="ARBA" id="ARBA00022679"/>
    </source>
</evidence>
<organism evidence="14 15">
    <name type="scientific">Pleomassaria siparia CBS 279.74</name>
    <dbReference type="NCBI Taxonomy" id="1314801"/>
    <lineage>
        <taxon>Eukaryota</taxon>
        <taxon>Fungi</taxon>
        <taxon>Dikarya</taxon>
        <taxon>Ascomycota</taxon>
        <taxon>Pezizomycotina</taxon>
        <taxon>Dothideomycetes</taxon>
        <taxon>Pleosporomycetidae</taxon>
        <taxon>Pleosporales</taxon>
        <taxon>Pleomassariaceae</taxon>
        <taxon>Pleomassaria</taxon>
    </lineage>
</organism>
<dbReference type="PROSITE" id="PS51285">
    <property type="entry name" value="AGC_KINASE_CTER"/>
    <property type="match status" value="1"/>
</dbReference>
<evidence type="ECO:0000256" key="10">
    <source>
        <dbReference type="RuleBase" id="RU000304"/>
    </source>
</evidence>
<evidence type="ECO:0000313" key="14">
    <source>
        <dbReference type="EMBL" id="KAF2714454.1"/>
    </source>
</evidence>
<dbReference type="OrthoDB" id="63267at2759"/>
<keyword evidence="15" id="KW-1185">Reference proteome</keyword>
<dbReference type="Pfam" id="PF00069">
    <property type="entry name" value="Pkinase"/>
    <property type="match status" value="1"/>
</dbReference>
<dbReference type="PANTHER" id="PTHR24353:SF37">
    <property type="entry name" value="CAMP-DEPENDENT PROTEIN KINASE CATALYTIC SUBUNIT PRKX"/>
    <property type="match status" value="1"/>
</dbReference>
<dbReference type="PROSITE" id="PS50011">
    <property type="entry name" value="PROTEIN_KINASE_DOM"/>
    <property type="match status" value="1"/>
</dbReference>
<dbReference type="FunFam" id="3.30.200.20:FF:000822">
    <property type="entry name" value="cAMP-dependent protein kinase catalytic subunit, putative"/>
    <property type="match status" value="1"/>
</dbReference>
<evidence type="ECO:0000256" key="1">
    <source>
        <dbReference type="ARBA" id="ARBA00012444"/>
    </source>
</evidence>
<proteinExistence type="inferred from homology"/>
<dbReference type="PROSITE" id="PS00108">
    <property type="entry name" value="PROTEIN_KINASE_ST"/>
    <property type="match status" value="1"/>
</dbReference>
<dbReference type="CDD" id="cd05580">
    <property type="entry name" value="STKc_PKA_like"/>
    <property type="match status" value="1"/>
</dbReference>
<evidence type="ECO:0000259" key="12">
    <source>
        <dbReference type="PROSITE" id="PS50011"/>
    </source>
</evidence>
<protein>
    <recommendedName>
        <fullName evidence="1">cAMP-dependent protein kinase</fullName>
        <ecNumber evidence="1">2.7.11.11</ecNumber>
    </recommendedName>
</protein>
<evidence type="ECO:0000256" key="5">
    <source>
        <dbReference type="ARBA" id="ARBA00022777"/>
    </source>
</evidence>
<feature type="compositionally biased region" description="Basic and acidic residues" evidence="11">
    <location>
        <begin position="27"/>
        <end position="54"/>
    </location>
</feature>
<gene>
    <name evidence="14" type="ORF">K504DRAFT_367604</name>
</gene>
<dbReference type="GO" id="GO:0005952">
    <property type="term" value="C:cAMP-dependent protein kinase complex"/>
    <property type="evidence" value="ECO:0007669"/>
    <property type="project" value="TreeGrafter"/>
</dbReference>
<feature type="region of interest" description="Disordered" evidence="11">
    <location>
        <begin position="10"/>
        <end position="67"/>
    </location>
</feature>
<keyword evidence="2 10" id="KW-0723">Serine/threonine-protein kinase</keyword>
<evidence type="ECO:0000256" key="2">
    <source>
        <dbReference type="ARBA" id="ARBA00022527"/>
    </source>
</evidence>
<evidence type="ECO:0000256" key="11">
    <source>
        <dbReference type="SAM" id="MobiDB-lite"/>
    </source>
</evidence>
<dbReference type="Gene3D" id="1.10.510.10">
    <property type="entry name" value="Transferase(Phosphotransferase) domain 1"/>
    <property type="match status" value="1"/>
</dbReference>
<dbReference type="GO" id="GO:0005829">
    <property type="term" value="C:cytosol"/>
    <property type="evidence" value="ECO:0007669"/>
    <property type="project" value="TreeGrafter"/>
</dbReference>
<dbReference type="SMART" id="SM00220">
    <property type="entry name" value="S_TKc"/>
    <property type="match status" value="1"/>
</dbReference>
<evidence type="ECO:0000256" key="8">
    <source>
        <dbReference type="ARBA" id="ARBA00047454"/>
    </source>
</evidence>
<evidence type="ECO:0000313" key="15">
    <source>
        <dbReference type="Proteomes" id="UP000799428"/>
    </source>
</evidence>
<feature type="binding site" evidence="9">
    <location>
        <position position="116"/>
    </location>
    <ligand>
        <name>ATP</name>
        <dbReference type="ChEBI" id="CHEBI:30616"/>
    </ligand>
</feature>
<dbReference type="InterPro" id="IPR008271">
    <property type="entry name" value="Ser/Thr_kinase_AS"/>
</dbReference>
<dbReference type="InterPro" id="IPR017441">
    <property type="entry name" value="Protein_kinase_ATP_BS"/>
</dbReference>
<comment type="similarity">
    <text evidence="10">Belongs to the protein kinase superfamily.</text>
</comment>
<dbReference type="GO" id="GO:0004691">
    <property type="term" value="F:cAMP-dependent protein kinase activity"/>
    <property type="evidence" value="ECO:0007669"/>
    <property type="project" value="UniProtKB-EC"/>
</dbReference>
<name>A0A6G1KNM8_9PLEO</name>
<keyword evidence="5 14" id="KW-0418">Kinase</keyword>
<evidence type="ECO:0000256" key="9">
    <source>
        <dbReference type="PROSITE-ProRule" id="PRU10141"/>
    </source>
</evidence>
<evidence type="ECO:0000259" key="13">
    <source>
        <dbReference type="PROSITE" id="PS51285"/>
    </source>
</evidence>
<accession>A0A6G1KNM8</accession>
<dbReference type="GO" id="GO:0005524">
    <property type="term" value="F:ATP binding"/>
    <property type="evidence" value="ECO:0007669"/>
    <property type="project" value="UniProtKB-UniRule"/>
</dbReference>
<feature type="domain" description="Protein kinase" evidence="12">
    <location>
        <begin position="82"/>
        <end position="344"/>
    </location>
</feature>
<comment type="catalytic activity">
    <reaction evidence="8">
        <text>L-seryl-[protein] + ATP = O-phospho-L-seryl-[protein] + ADP + H(+)</text>
        <dbReference type="Rhea" id="RHEA:17989"/>
        <dbReference type="Rhea" id="RHEA-COMP:9863"/>
        <dbReference type="Rhea" id="RHEA-COMP:11604"/>
        <dbReference type="ChEBI" id="CHEBI:15378"/>
        <dbReference type="ChEBI" id="CHEBI:29999"/>
        <dbReference type="ChEBI" id="CHEBI:30616"/>
        <dbReference type="ChEBI" id="CHEBI:83421"/>
        <dbReference type="ChEBI" id="CHEBI:456216"/>
        <dbReference type="EC" id="2.7.11.11"/>
    </reaction>
</comment>